<keyword evidence="2" id="KW-1185">Reference proteome</keyword>
<dbReference type="KEGG" id="rce:RC1_2821"/>
<dbReference type="HOGENOM" id="CLU_3295592_0_0_5"/>
<sequence>MTARADRADPALLDFLDAAGADLDDRRRSAPRSAGWTRGA</sequence>
<gene>
    <name evidence="1" type="ordered locus">RC1_2821</name>
</gene>
<proteinExistence type="predicted"/>
<name>B6IV69_RHOCS</name>
<evidence type="ECO:0000313" key="2">
    <source>
        <dbReference type="Proteomes" id="UP000001591"/>
    </source>
</evidence>
<dbReference type="AlphaFoldDB" id="B6IV69"/>
<dbReference type="Proteomes" id="UP000001591">
    <property type="component" value="Chromosome"/>
</dbReference>
<accession>B6IV69</accession>
<dbReference type="EMBL" id="CP000613">
    <property type="protein sequence ID" value="ACJ00193.1"/>
    <property type="molecule type" value="Genomic_DNA"/>
</dbReference>
<protein>
    <submittedName>
        <fullName evidence="1">Uncharacterized protein</fullName>
    </submittedName>
</protein>
<organism evidence="1 2">
    <name type="scientific">Rhodospirillum centenum (strain ATCC 51521 / SW)</name>
    <dbReference type="NCBI Taxonomy" id="414684"/>
    <lineage>
        <taxon>Bacteria</taxon>
        <taxon>Pseudomonadati</taxon>
        <taxon>Pseudomonadota</taxon>
        <taxon>Alphaproteobacteria</taxon>
        <taxon>Rhodospirillales</taxon>
        <taxon>Rhodospirillaceae</taxon>
        <taxon>Rhodospirillum</taxon>
    </lineage>
</organism>
<evidence type="ECO:0000313" key="1">
    <source>
        <dbReference type="EMBL" id="ACJ00193.1"/>
    </source>
</evidence>
<reference evidence="1 2" key="1">
    <citation type="journal article" date="2010" name="BMC Genomics">
        <title>Metabolic flexibility revealed in the genome of the cyst-forming alpha-1 proteobacterium Rhodospirillum centenum.</title>
        <authorList>
            <person name="Lu Y.K."/>
            <person name="Marden J."/>
            <person name="Han M."/>
            <person name="Swingley W.D."/>
            <person name="Mastrian S.D."/>
            <person name="Chowdhury S.R."/>
            <person name="Hao J."/>
            <person name="Helmy T."/>
            <person name="Kim S."/>
            <person name="Kurdoglu A.A."/>
            <person name="Matthies H.J."/>
            <person name="Rollo D."/>
            <person name="Stothard P."/>
            <person name="Blankenship R.E."/>
            <person name="Bauer C.E."/>
            <person name="Touchman J.W."/>
        </authorList>
    </citation>
    <scope>NUCLEOTIDE SEQUENCE [LARGE SCALE GENOMIC DNA]</scope>
    <source>
        <strain evidence="2">ATCC 51521 / SW</strain>
    </source>
</reference>